<feature type="compositionally biased region" description="Polar residues" evidence="7">
    <location>
        <begin position="465"/>
        <end position="480"/>
    </location>
</feature>
<dbReference type="Proteomes" id="UP000515163">
    <property type="component" value="Unplaced"/>
</dbReference>
<comment type="subcellular location">
    <subcellularLocation>
        <location evidence="1 6">Nucleus</location>
    </subcellularLocation>
</comment>
<feature type="compositionally biased region" description="Polar residues" evidence="7">
    <location>
        <begin position="439"/>
        <end position="454"/>
    </location>
</feature>
<dbReference type="GO" id="GO:0005634">
    <property type="term" value="C:nucleus"/>
    <property type="evidence" value="ECO:0007669"/>
    <property type="project" value="UniProtKB-SubCell"/>
</dbReference>
<accession>A0A6P8HX92</accession>
<dbReference type="Gene3D" id="3.40.50.150">
    <property type="entry name" value="Vaccinia Virus protein VP39"/>
    <property type="match status" value="1"/>
</dbReference>
<name>A0A6P8HX92_ACTTE</name>
<evidence type="ECO:0000256" key="1">
    <source>
        <dbReference type="ARBA" id="ARBA00004123"/>
    </source>
</evidence>
<evidence type="ECO:0000256" key="2">
    <source>
        <dbReference type="ARBA" id="ARBA00008320"/>
    </source>
</evidence>
<sequence length="495" mass="55382">MAAEQEACQGSDSKSLIQEGDQVVLRIDKALKVVQVRKNRKILFERLRFLIDNAIDRPFGSVFEVKGDKLHLIEPAEEDVDELEATKAENGEKSSEYQPIKSDGQSQKLTRDDVDVLKSQGASGKEIVKKLVENSETFKDRTEFSKAKYMKKKHKKYNAKITVLKPSTRLIASMYYSRAPNKICALRPDALSQLLSLANIRANSNVIVMEQCQGLVAGAVLDRMGGHGSIVQIHSGNFPTRMAMECFGFSSSFMEIVDGFPLCKVNSLKVPSQELEDMTPSQTVEVIIKKEQSESEADVDETNQQSRASSSKTSEEQSTEVKNQQEKLLRRTKRQLEERKARNTLQLRNMDSLVVVCKLHPSAIVLELLEYVAPSRPFVIFSTIKEALAECYTDLRNRGGVVNLQLTETWWREYQVLPGRTHPLVNMDGSGGYLLSGTTVERTPSSDSSPIQTETPDERAEIPETVTSCLKENNSTSQTLAEEESSEPPAKKVKE</sequence>
<evidence type="ECO:0000256" key="3">
    <source>
        <dbReference type="ARBA" id="ARBA00021704"/>
    </source>
</evidence>
<dbReference type="Pfam" id="PF04189">
    <property type="entry name" value="Gcd10p"/>
    <property type="match status" value="1"/>
</dbReference>
<dbReference type="RefSeq" id="XP_031560999.1">
    <property type="nucleotide sequence ID" value="XM_031705139.1"/>
</dbReference>
<dbReference type="GeneID" id="116297015"/>
<feature type="region of interest" description="Disordered" evidence="7">
    <location>
        <begin position="85"/>
        <end position="111"/>
    </location>
</feature>
<evidence type="ECO:0000256" key="5">
    <source>
        <dbReference type="ARBA" id="ARBA00023242"/>
    </source>
</evidence>
<comment type="subunit">
    <text evidence="6">Heterotetramer.</text>
</comment>
<dbReference type="AlphaFoldDB" id="A0A6P8HX92"/>
<feature type="region of interest" description="Disordered" evidence="7">
    <location>
        <begin position="291"/>
        <end position="330"/>
    </location>
</feature>
<dbReference type="KEGG" id="aten:116297015"/>
<dbReference type="GO" id="GO:0031515">
    <property type="term" value="C:tRNA (m1A) methyltransferase complex"/>
    <property type="evidence" value="ECO:0007669"/>
    <property type="project" value="UniProtKB-UniRule"/>
</dbReference>
<dbReference type="InterPro" id="IPR017423">
    <property type="entry name" value="TRM6"/>
</dbReference>
<comment type="similarity">
    <text evidence="2 6">Belongs to the TRM6/GCD10 family.</text>
</comment>
<evidence type="ECO:0000256" key="4">
    <source>
        <dbReference type="ARBA" id="ARBA00022694"/>
    </source>
</evidence>
<dbReference type="PANTHER" id="PTHR12945">
    <property type="entry name" value="TRANSLATION INITIATION FACTOR EIF3-RELATED"/>
    <property type="match status" value="1"/>
</dbReference>
<evidence type="ECO:0000313" key="9">
    <source>
        <dbReference type="RefSeq" id="XP_031560999.1"/>
    </source>
</evidence>
<evidence type="ECO:0000256" key="6">
    <source>
        <dbReference type="PIRNR" id="PIRNR038170"/>
    </source>
</evidence>
<dbReference type="OrthoDB" id="10254665at2759"/>
<dbReference type="FunCoup" id="A0A6P8HX92">
    <property type="interactions" value="2202"/>
</dbReference>
<dbReference type="InterPro" id="IPR029063">
    <property type="entry name" value="SAM-dependent_MTases_sf"/>
</dbReference>
<protein>
    <recommendedName>
        <fullName evidence="3 6">tRNA (adenine(58)-N(1))-methyltransferase non-catalytic subunit TRM6</fullName>
    </recommendedName>
</protein>
<gene>
    <name evidence="9" type="primary">LOC116297015</name>
</gene>
<dbReference type="InParanoid" id="A0A6P8HX92"/>
<organism evidence="8 9">
    <name type="scientific">Actinia tenebrosa</name>
    <name type="common">Australian red waratah sea anemone</name>
    <dbReference type="NCBI Taxonomy" id="6105"/>
    <lineage>
        <taxon>Eukaryota</taxon>
        <taxon>Metazoa</taxon>
        <taxon>Cnidaria</taxon>
        <taxon>Anthozoa</taxon>
        <taxon>Hexacorallia</taxon>
        <taxon>Actiniaria</taxon>
        <taxon>Actiniidae</taxon>
        <taxon>Actinia</taxon>
    </lineage>
</organism>
<keyword evidence="4 6" id="KW-0819">tRNA processing</keyword>
<feature type="compositionally biased region" description="Basic and acidic residues" evidence="7">
    <location>
        <begin position="85"/>
        <end position="95"/>
    </location>
</feature>
<keyword evidence="8" id="KW-1185">Reference proteome</keyword>
<comment type="function">
    <text evidence="6">Substrate-binding subunit of tRNA (adenine-N1-)-methyltransferase, which catalyzes the formation of N1-methyladenine at position 58 (m1A58) in initiator methionyl-tRNA.</text>
</comment>
<dbReference type="PIRSF" id="PIRSF038170">
    <property type="entry name" value="tRNA_m1A_mtfrase"/>
    <property type="match status" value="1"/>
</dbReference>
<proteinExistence type="inferred from homology"/>
<reference evidence="9" key="1">
    <citation type="submission" date="2025-08" db="UniProtKB">
        <authorList>
            <consortium name="RefSeq"/>
        </authorList>
    </citation>
    <scope>IDENTIFICATION</scope>
    <source>
        <tissue evidence="9">Tentacle</tissue>
    </source>
</reference>
<evidence type="ECO:0000256" key="7">
    <source>
        <dbReference type="SAM" id="MobiDB-lite"/>
    </source>
</evidence>
<keyword evidence="5 6" id="KW-0539">Nucleus</keyword>
<dbReference type="GO" id="GO:0030488">
    <property type="term" value="P:tRNA methylation"/>
    <property type="evidence" value="ECO:0007669"/>
    <property type="project" value="InterPro"/>
</dbReference>
<feature type="region of interest" description="Disordered" evidence="7">
    <location>
        <begin position="439"/>
        <end position="495"/>
    </location>
</feature>
<evidence type="ECO:0000313" key="8">
    <source>
        <dbReference type="Proteomes" id="UP000515163"/>
    </source>
</evidence>
<dbReference type="PANTHER" id="PTHR12945:SF0">
    <property type="entry name" value="TRNA (ADENINE(58)-N(1))-METHYLTRANSFERASE NON-CATALYTIC SUBUNIT TRM6"/>
    <property type="match status" value="1"/>
</dbReference>